<dbReference type="PANTHER" id="PTHR14296:SF3">
    <property type="entry name" value="DIKAR, ISOFORM F"/>
    <property type="match status" value="1"/>
</dbReference>
<evidence type="ECO:0000313" key="6">
    <source>
        <dbReference type="Proteomes" id="UP000007014"/>
    </source>
</evidence>
<dbReference type="RefSeq" id="XP_005538950.1">
    <property type="nucleotide sequence ID" value="XM_005538893.1"/>
</dbReference>
<feature type="compositionally biased region" description="Basic and acidic residues" evidence="3">
    <location>
        <begin position="845"/>
        <end position="869"/>
    </location>
</feature>
<feature type="compositionally biased region" description="Basic and acidic residues" evidence="3">
    <location>
        <begin position="529"/>
        <end position="548"/>
    </location>
</feature>
<feature type="compositionally biased region" description="Polar residues" evidence="3">
    <location>
        <begin position="555"/>
        <end position="564"/>
    </location>
</feature>
<reference evidence="5 6" key="1">
    <citation type="journal article" date="2004" name="Nature">
        <title>Genome sequence of the ultrasmall unicellular red alga Cyanidioschyzon merolae 10D.</title>
        <authorList>
            <person name="Matsuzaki M."/>
            <person name="Misumi O."/>
            <person name="Shin-i T."/>
            <person name="Maruyama S."/>
            <person name="Takahara M."/>
            <person name="Miyagishima S."/>
            <person name="Mori T."/>
            <person name="Nishida K."/>
            <person name="Yagisawa F."/>
            <person name="Nishida K."/>
            <person name="Yoshida Y."/>
            <person name="Nishimura Y."/>
            <person name="Nakao S."/>
            <person name="Kobayashi T."/>
            <person name="Momoyama Y."/>
            <person name="Higashiyama T."/>
            <person name="Minoda A."/>
            <person name="Sano M."/>
            <person name="Nomoto H."/>
            <person name="Oishi K."/>
            <person name="Hayashi H."/>
            <person name="Ohta F."/>
            <person name="Nishizaka S."/>
            <person name="Haga S."/>
            <person name="Miura S."/>
            <person name="Morishita T."/>
            <person name="Kabeya Y."/>
            <person name="Terasawa K."/>
            <person name="Suzuki Y."/>
            <person name="Ishii Y."/>
            <person name="Asakawa S."/>
            <person name="Takano H."/>
            <person name="Ohta N."/>
            <person name="Kuroiwa H."/>
            <person name="Tanaka K."/>
            <person name="Shimizu N."/>
            <person name="Sugano S."/>
            <person name="Sato N."/>
            <person name="Nozaki H."/>
            <person name="Ogasawara N."/>
            <person name="Kohara Y."/>
            <person name="Kuroiwa T."/>
        </authorList>
    </citation>
    <scope>NUCLEOTIDE SEQUENCE [LARGE SCALE GENOMIC DNA]</scope>
    <source>
        <strain evidence="5 6">10D</strain>
    </source>
</reference>
<dbReference type="OrthoDB" id="2798at2759"/>
<dbReference type="Proteomes" id="UP000007014">
    <property type="component" value="Chromosome 19"/>
</dbReference>
<feature type="compositionally biased region" description="Low complexity" evidence="3">
    <location>
        <begin position="1066"/>
        <end position="1076"/>
    </location>
</feature>
<dbReference type="PANTHER" id="PTHR14296">
    <property type="entry name" value="REMODELING AND SPACING FACTOR 1"/>
    <property type="match status" value="1"/>
</dbReference>
<comment type="subcellular location">
    <subcellularLocation>
        <location evidence="1">Nucleus</location>
    </subcellularLocation>
</comment>
<feature type="region of interest" description="Disordered" evidence="3">
    <location>
        <begin position="845"/>
        <end position="872"/>
    </location>
</feature>
<dbReference type="GO" id="GO:0006355">
    <property type="term" value="P:regulation of DNA-templated transcription"/>
    <property type="evidence" value="ECO:0007669"/>
    <property type="project" value="InterPro"/>
</dbReference>
<evidence type="ECO:0000313" key="5">
    <source>
        <dbReference type="EMBL" id="BAM82914.1"/>
    </source>
</evidence>
<proteinExistence type="predicted"/>
<evidence type="ECO:0000256" key="2">
    <source>
        <dbReference type="ARBA" id="ARBA00023242"/>
    </source>
</evidence>
<dbReference type="Pfam" id="PF12047">
    <property type="entry name" value="DNMT1-RFD"/>
    <property type="match status" value="1"/>
</dbReference>
<evidence type="ECO:0000256" key="1">
    <source>
        <dbReference type="ARBA" id="ARBA00004123"/>
    </source>
</evidence>
<feature type="region of interest" description="Disordered" evidence="3">
    <location>
        <begin position="472"/>
        <end position="491"/>
    </location>
</feature>
<feature type="compositionally biased region" description="Low complexity" evidence="3">
    <location>
        <begin position="79"/>
        <end position="88"/>
    </location>
</feature>
<feature type="region of interest" description="Disordered" evidence="3">
    <location>
        <begin position="529"/>
        <end position="564"/>
    </location>
</feature>
<feature type="region of interest" description="Disordered" evidence="3">
    <location>
        <begin position="1"/>
        <end position="130"/>
    </location>
</feature>
<keyword evidence="2" id="KW-0539">Nucleus</keyword>
<feature type="compositionally biased region" description="Low complexity" evidence="3">
    <location>
        <begin position="53"/>
        <end position="72"/>
    </location>
</feature>
<dbReference type="EMBL" id="AP006501">
    <property type="protein sequence ID" value="BAM82914.1"/>
    <property type="molecule type" value="Genomic_DNA"/>
</dbReference>
<dbReference type="STRING" id="280699.M1VBY8"/>
<organism evidence="5 6">
    <name type="scientific">Cyanidioschyzon merolae (strain NIES-3377 / 10D)</name>
    <name type="common">Unicellular red alga</name>
    <dbReference type="NCBI Taxonomy" id="280699"/>
    <lineage>
        <taxon>Eukaryota</taxon>
        <taxon>Rhodophyta</taxon>
        <taxon>Bangiophyceae</taxon>
        <taxon>Cyanidiales</taxon>
        <taxon>Cyanidiaceae</taxon>
        <taxon>Cyanidioschyzon</taxon>
    </lineage>
</organism>
<dbReference type="HOGENOM" id="CLU_285818_0_0_1"/>
<gene>
    <name evidence="5" type="ORF">CYME_CMS331C</name>
</gene>
<dbReference type="Gramene" id="CMS331CT">
    <property type="protein sequence ID" value="CMS331CT"/>
    <property type="gene ID" value="CMS331C"/>
</dbReference>
<name>M1VBY8_CYAM1</name>
<keyword evidence="6" id="KW-1185">Reference proteome</keyword>
<dbReference type="GO" id="GO:0031213">
    <property type="term" value="C:RSF complex"/>
    <property type="evidence" value="ECO:0007669"/>
    <property type="project" value="InterPro"/>
</dbReference>
<sequence length="1083" mass="122508">MRPRRKAAREAERNITGVLKGGDNIQEEQYGSRSRKVDGQLRRSARTRRTNQEAAASSSSESSSEHSSVVSSRARWRLPATSRSSSSDEASEPTESEVSTPEEDSEEAATWSPGQRRKRVKESASISTEPRQSLIYTSGLRKLENISMHELDERSLEGLEPSAMWQLPATWRLLQVFSKRLGIPDVTPMELEHALETPQYAPILAEIMASLAGYRTGSGTRTEHDGSRAVAALQRADWVQRADALWFPQFVRFFQQHLAEMINLGLYPEERSTSTESADAASIMDALEAGGWEAFLQLRASQRLLILYALCEFVLCSPNEDNRYLKDLRQLHHDDLRILPVGIDRNGALYWYFDDNCRLYRELLDDTETSALKSTKGRRRGAKPSPHYEWCVAAQGPDALRDLIETLDDARPRSRERALRQWLKQELLPVWEEHSRKLERLQRRRERLERLLATKRTSSRVQELELARQREEELRKQREEEAKELERQRRREELERRRELERIERLAKRQRAEIERALRAAERERAEAEAQLQRRERTSSRLQERENGVAEEQTMAATKSSSSVNDDAMVLEEHIPPEMNLPATDASSSHHNAADATNTESALPQRLLTWFRILDECTGEHACLDALELEQTSAKRNTGGGPGALETPNSLVAEGLLIPGAGPGSVKLRPTMIRTSRILEWCIDYGEVCIWIRTARAWYKLVTPHPSHEPYFATTRRKFELSIRVSILCASFPNSKACSFRNLSKLLVLPYGEMRGYAPEEVIAEARFLLNQAEMLGRPEMRDNAFMRRLRRETEAAALRERARQLRSQQRAAQKRHRVASWAPALPFVSEGPHSQQQPRILIRFDTRATGDGETRVRTPQDSEARNRVDGSVAIRPERPSWSVAASYGPGLFFSKTPKDLYASQTAACAPGKRPSRRRHWWVAASYGPGIWWLRVRRPRRRPVDQAASVAEVTAAPPAFAAEHVERYPRESAIRATANLVTETPAAGDCVGVGDGVAAPNFTNAPAATFGWNIAGYEYEPDQRSVASTHCATSAVRQLHPSAAEQDTTSPAHSDRENAPTLRETSSPGASPSLFSSERRSMH</sequence>
<dbReference type="InterPro" id="IPR028938">
    <property type="entry name" value="Rsf1-like"/>
</dbReference>
<evidence type="ECO:0000256" key="3">
    <source>
        <dbReference type="SAM" id="MobiDB-lite"/>
    </source>
</evidence>
<dbReference type="InterPro" id="IPR022702">
    <property type="entry name" value="Cytosine_MeTrfase1_RFD"/>
</dbReference>
<dbReference type="AlphaFoldDB" id="M1VBY8"/>
<protein>
    <submittedName>
        <fullName evidence="5">Similar to inner centromere protein</fullName>
    </submittedName>
</protein>
<feature type="region of interest" description="Disordered" evidence="3">
    <location>
        <begin position="1039"/>
        <end position="1083"/>
    </location>
</feature>
<accession>M1VBY8</accession>
<dbReference type="KEGG" id="cme:CYME_CMS331C"/>
<feature type="compositionally biased region" description="Acidic residues" evidence="3">
    <location>
        <begin position="89"/>
        <end position="107"/>
    </location>
</feature>
<feature type="domain" description="RFTS" evidence="4">
    <location>
        <begin position="669"/>
        <end position="726"/>
    </location>
</feature>
<reference evidence="5 6" key="2">
    <citation type="journal article" date="2007" name="BMC Biol.">
        <title>A 100%-complete sequence reveals unusually simple genomic features in the hot-spring red alga Cyanidioschyzon merolae.</title>
        <authorList>
            <person name="Nozaki H."/>
            <person name="Takano H."/>
            <person name="Misumi O."/>
            <person name="Terasawa K."/>
            <person name="Matsuzaki M."/>
            <person name="Maruyama S."/>
            <person name="Nishida K."/>
            <person name="Yagisawa F."/>
            <person name="Yoshida Y."/>
            <person name="Fujiwara T."/>
            <person name="Takio S."/>
            <person name="Tamura K."/>
            <person name="Chung S.J."/>
            <person name="Nakamura S."/>
            <person name="Kuroiwa H."/>
            <person name="Tanaka K."/>
            <person name="Sato N."/>
            <person name="Kuroiwa T."/>
        </authorList>
    </citation>
    <scope>NUCLEOTIDE SEQUENCE [LARGE SCALE GENOMIC DNA]</scope>
    <source>
        <strain evidence="5 6">10D</strain>
    </source>
</reference>
<evidence type="ECO:0000259" key="4">
    <source>
        <dbReference type="Pfam" id="PF12047"/>
    </source>
</evidence>
<dbReference type="GeneID" id="16997267"/>